<proteinExistence type="predicted"/>
<keyword evidence="2" id="KW-1185">Reference proteome</keyword>
<gene>
    <name evidence="1" type="ORF">E2C01_008710</name>
</gene>
<dbReference type="AlphaFoldDB" id="A0A5B7D1I6"/>
<accession>A0A5B7D1I6</accession>
<dbReference type="EMBL" id="VSRR010000463">
    <property type="protein sequence ID" value="MPC15907.1"/>
    <property type="molecule type" value="Genomic_DNA"/>
</dbReference>
<name>A0A5B7D1I6_PORTR</name>
<comment type="caution">
    <text evidence="1">The sequence shown here is derived from an EMBL/GenBank/DDBJ whole genome shotgun (WGS) entry which is preliminary data.</text>
</comment>
<evidence type="ECO:0000313" key="1">
    <source>
        <dbReference type="EMBL" id="MPC15907.1"/>
    </source>
</evidence>
<evidence type="ECO:0000313" key="2">
    <source>
        <dbReference type="Proteomes" id="UP000324222"/>
    </source>
</evidence>
<sequence>MRYQEKEDHKATAIILDNRRFSPLVVEIRILRKGEAALDIRQSAWNNGGRQRYGKVPLMCGVPGRVQDQGAEREKRYCSFEVLRLPDSHLTLPGN</sequence>
<dbReference type="Proteomes" id="UP000324222">
    <property type="component" value="Unassembled WGS sequence"/>
</dbReference>
<organism evidence="1 2">
    <name type="scientific">Portunus trituberculatus</name>
    <name type="common">Swimming crab</name>
    <name type="synonym">Neptunus trituberculatus</name>
    <dbReference type="NCBI Taxonomy" id="210409"/>
    <lineage>
        <taxon>Eukaryota</taxon>
        <taxon>Metazoa</taxon>
        <taxon>Ecdysozoa</taxon>
        <taxon>Arthropoda</taxon>
        <taxon>Crustacea</taxon>
        <taxon>Multicrustacea</taxon>
        <taxon>Malacostraca</taxon>
        <taxon>Eumalacostraca</taxon>
        <taxon>Eucarida</taxon>
        <taxon>Decapoda</taxon>
        <taxon>Pleocyemata</taxon>
        <taxon>Brachyura</taxon>
        <taxon>Eubrachyura</taxon>
        <taxon>Portunoidea</taxon>
        <taxon>Portunidae</taxon>
        <taxon>Portuninae</taxon>
        <taxon>Portunus</taxon>
    </lineage>
</organism>
<reference evidence="1 2" key="1">
    <citation type="submission" date="2019-05" db="EMBL/GenBank/DDBJ databases">
        <title>Another draft genome of Portunus trituberculatus and its Hox gene families provides insights of decapod evolution.</title>
        <authorList>
            <person name="Jeong J.-H."/>
            <person name="Song I."/>
            <person name="Kim S."/>
            <person name="Choi T."/>
            <person name="Kim D."/>
            <person name="Ryu S."/>
            <person name="Kim W."/>
        </authorList>
    </citation>
    <scope>NUCLEOTIDE SEQUENCE [LARGE SCALE GENOMIC DNA]</scope>
    <source>
        <tissue evidence="1">Muscle</tissue>
    </source>
</reference>
<protein>
    <submittedName>
        <fullName evidence="1">Uncharacterized protein</fullName>
    </submittedName>
</protein>